<dbReference type="RefSeq" id="WP_034297131.1">
    <property type="nucleotide sequence ID" value="NZ_JASOSK010000005.1"/>
</dbReference>
<evidence type="ECO:0000313" key="1">
    <source>
        <dbReference type="EMBL" id="OHX46808.1"/>
    </source>
</evidence>
<evidence type="ECO:0000313" key="2">
    <source>
        <dbReference type="Proteomes" id="UP000180194"/>
    </source>
</evidence>
<organism evidence="1 2">
    <name type="scientific">Cytobacillus oceanisediminis</name>
    <dbReference type="NCBI Taxonomy" id="665099"/>
    <lineage>
        <taxon>Bacteria</taxon>
        <taxon>Bacillati</taxon>
        <taxon>Bacillota</taxon>
        <taxon>Bacilli</taxon>
        <taxon>Bacillales</taxon>
        <taxon>Bacillaceae</taxon>
        <taxon>Cytobacillus</taxon>
    </lineage>
</organism>
<reference evidence="1 2" key="1">
    <citation type="submission" date="2016-07" db="EMBL/GenBank/DDBJ databases">
        <title>Bacillus oceanisediminis whole genome.</title>
        <authorList>
            <person name="Pal Y."/>
            <person name="Verma A."/>
            <person name="Mual P."/>
            <person name="Srinivasan K."/>
        </authorList>
    </citation>
    <scope>NUCLEOTIDE SEQUENCE [LARGE SCALE GENOMIC DNA]</scope>
    <source>
        <strain evidence="1 2">Bhandara28</strain>
    </source>
</reference>
<sequence length="81" mass="9343">MILNKLHERNHFQGSIAFRSKQQGEKTTRESSLIFNSFAGRDFSMLFFFKGDREPVLAVIINRHDFELLKNNRSLTGAVAL</sequence>
<accession>A0ABX3CR26</accession>
<dbReference type="Proteomes" id="UP000180194">
    <property type="component" value="Unassembled WGS sequence"/>
</dbReference>
<dbReference type="EMBL" id="MBRJ01000028">
    <property type="protein sequence ID" value="OHX46808.1"/>
    <property type="molecule type" value="Genomic_DNA"/>
</dbReference>
<proteinExistence type="predicted"/>
<comment type="caution">
    <text evidence="1">The sequence shown here is derived from an EMBL/GenBank/DDBJ whole genome shotgun (WGS) entry which is preliminary data.</text>
</comment>
<keyword evidence="2" id="KW-1185">Reference proteome</keyword>
<protein>
    <submittedName>
        <fullName evidence="1">Uncharacterized protein</fullName>
    </submittedName>
</protein>
<name>A0ABX3CR26_9BACI</name>
<gene>
    <name evidence="1" type="ORF">BBV17_21460</name>
</gene>